<protein>
    <submittedName>
        <fullName evidence="2">Uncharacterized protein</fullName>
    </submittedName>
</protein>
<accession>A0A8X6JWW0</accession>
<feature type="compositionally biased region" description="Polar residues" evidence="1">
    <location>
        <begin position="78"/>
        <end position="88"/>
    </location>
</feature>
<dbReference type="EMBL" id="BMAW01094283">
    <property type="protein sequence ID" value="GFS64562.1"/>
    <property type="molecule type" value="Genomic_DNA"/>
</dbReference>
<dbReference type="AlphaFoldDB" id="A0A8X6JWW0"/>
<keyword evidence="3" id="KW-1185">Reference proteome</keyword>
<evidence type="ECO:0000313" key="3">
    <source>
        <dbReference type="Proteomes" id="UP000887013"/>
    </source>
</evidence>
<comment type="caution">
    <text evidence="2">The sequence shown here is derived from an EMBL/GenBank/DDBJ whole genome shotgun (WGS) entry which is preliminary data.</text>
</comment>
<gene>
    <name evidence="2" type="ORF">NPIL_277091</name>
</gene>
<evidence type="ECO:0000256" key="1">
    <source>
        <dbReference type="SAM" id="MobiDB-lite"/>
    </source>
</evidence>
<evidence type="ECO:0000313" key="2">
    <source>
        <dbReference type="EMBL" id="GFS64562.1"/>
    </source>
</evidence>
<feature type="region of interest" description="Disordered" evidence="1">
    <location>
        <begin position="69"/>
        <end position="88"/>
    </location>
</feature>
<organism evidence="2 3">
    <name type="scientific">Nephila pilipes</name>
    <name type="common">Giant wood spider</name>
    <name type="synonym">Nephila maculata</name>
    <dbReference type="NCBI Taxonomy" id="299642"/>
    <lineage>
        <taxon>Eukaryota</taxon>
        <taxon>Metazoa</taxon>
        <taxon>Ecdysozoa</taxon>
        <taxon>Arthropoda</taxon>
        <taxon>Chelicerata</taxon>
        <taxon>Arachnida</taxon>
        <taxon>Araneae</taxon>
        <taxon>Araneomorphae</taxon>
        <taxon>Entelegynae</taxon>
        <taxon>Araneoidea</taxon>
        <taxon>Nephilidae</taxon>
        <taxon>Nephila</taxon>
    </lineage>
</organism>
<proteinExistence type="predicted"/>
<name>A0A8X6JWW0_NEPPI</name>
<dbReference type="Proteomes" id="UP000887013">
    <property type="component" value="Unassembled WGS sequence"/>
</dbReference>
<sequence length="88" mass="9679">MFAREGLLDSRAHFLTGEMGGKYETEIGGQYASYSPQPRYANQKTFPDNFNDPLPSICSLGAGSVRGTTKKNCRPCQAKQQPHNIPNS</sequence>
<reference evidence="2" key="1">
    <citation type="submission" date="2020-08" db="EMBL/GenBank/DDBJ databases">
        <title>Multicomponent nature underlies the extraordinary mechanical properties of spider dragline silk.</title>
        <authorList>
            <person name="Kono N."/>
            <person name="Nakamura H."/>
            <person name="Mori M."/>
            <person name="Yoshida Y."/>
            <person name="Ohtoshi R."/>
            <person name="Malay A.D."/>
            <person name="Moran D.A.P."/>
            <person name="Tomita M."/>
            <person name="Numata K."/>
            <person name="Arakawa K."/>
        </authorList>
    </citation>
    <scope>NUCLEOTIDE SEQUENCE</scope>
</reference>